<dbReference type="PANTHER" id="PTHR36009">
    <property type="match status" value="1"/>
</dbReference>
<evidence type="ECO:0000313" key="2">
    <source>
        <dbReference type="EMBL" id="QCE07027.1"/>
    </source>
</evidence>
<keyword evidence="1" id="KW-0472">Membrane</keyword>
<evidence type="ECO:0000256" key="1">
    <source>
        <dbReference type="SAM" id="Phobius"/>
    </source>
</evidence>
<feature type="transmembrane region" description="Helical" evidence="1">
    <location>
        <begin position="71"/>
        <end position="91"/>
    </location>
</feature>
<feature type="transmembrane region" description="Helical" evidence="1">
    <location>
        <begin position="103"/>
        <end position="123"/>
    </location>
</feature>
<dbReference type="Proteomes" id="UP000501690">
    <property type="component" value="Linkage Group LG9"/>
</dbReference>
<organism evidence="2 3">
    <name type="scientific">Vigna unguiculata</name>
    <name type="common">Cowpea</name>
    <dbReference type="NCBI Taxonomy" id="3917"/>
    <lineage>
        <taxon>Eukaryota</taxon>
        <taxon>Viridiplantae</taxon>
        <taxon>Streptophyta</taxon>
        <taxon>Embryophyta</taxon>
        <taxon>Tracheophyta</taxon>
        <taxon>Spermatophyta</taxon>
        <taxon>Magnoliopsida</taxon>
        <taxon>eudicotyledons</taxon>
        <taxon>Gunneridae</taxon>
        <taxon>Pentapetalae</taxon>
        <taxon>rosids</taxon>
        <taxon>fabids</taxon>
        <taxon>Fabales</taxon>
        <taxon>Fabaceae</taxon>
        <taxon>Papilionoideae</taxon>
        <taxon>50 kb inversion clade</taxon>
        <taxon>NPAAA clade</taxon>
        <taxon>indigoferoid/millettioid clade</taxon>
        <taxon>Phaseoleae</taxon>
        <taxon>Vigna</taxon>
    </lineage>
</organism>
<reference evidence="2 3" key="1">
    <citation type="submission" date="2019-04" db="EMBL/GenBank/DDBJ databases">
        <title>An improved genome assembly and genetic linkage map for asparagus bean, Vigna unguiculata ssp. sesquipedialis.</title>
        <authorList>
            <person name="Xia Q."/>
            <person name="Zhang R."/>
            <person name="Dong Y."/>
        </authorList>
    </citation>
    <scope>NUCLEOTIDE SEQUENCE [LARGE SCALE GENOMIC DNA]</scope>
    <source>
        <tissue evidence="2">Leaf</tissue>
    </source>
</reference>
<keyword evidence="3" id="KW-1185">Reference proteome</keyword>
<dbReference type="EMBL" id="CP039353">
    <property type="protein sequence ID" value="QCE07027.1"/>
    <property type="molecule type" value="Genomic_DNA"/>
</dbReference>
<keyword evidence="1" id="KW-1133">Transmembrane helix</keyword>
<name>A0A4D6N4T4_VIGUN</name>
<dbReference type="AlphaFoldDB" id="A0A4D6N4T4"/>
<keyword evidence="1" id="KW-0812">Transmembrane</keyword>
<accession>A0A4D6N4T4</accession>
<proteinExistence type="predicted"/>
<protein>
    <submittedName>
        <fullName evidence="2">Uncharacterized protein</fullName>
    </submittedName>
</protein>
<gene>
    <name evidence="2" type="ORF">DEO72_LG9g2042</name>
</gene>
<evidence type="ECO:0000313" key="3">
    <source>
        <dbReference type="Proteomes" id="UP000501690"/>
    </source>
</evidence>
<sequence>MPKPLGVRARPKTLLAPLQKKSGVQICHSFKKESEVGGNDERDWTTSFLLFLLWATLIYYVFFLTPNQTPISLVAGVAIIIYAGLAGQDVWKEFYQYFRESKFIHITSIDFIVLSTFAPFWVYNDMTARKW</sequence>
<dbReference type="PANTHER" id="PTHR36009:SF3">
    <property type="entry name" value="TRANSMEMBRANE PROTEIN"/>
    <property type="match status" value="1"/>
</dbReference>
<feature type="transmembrane region" description="Helical" evidence="1">
    <location>
        <begin position="48"/>
        <end position="65"/>
    </location>
</feature>